<dbReference type="InterPro" id="IPR025935">
    <property type="entry name" value="AbiH"/>
</dbReference>
<sequence length="472" mass="57045">MTENLIIMNIGDSDILYSFDRARLIDRARNGFMRIDGITFKRARDYMAKYSARDYLMQCPLDLSTKELVSGMKDYCLQRRAEMLEPYRKKRYSINGDPIHHLYIIGNGFDRYHGADSTYMDFRNYLLKHNDFVVKMFELFFGPRSMMNNFDDYNDYLLCLQYGRKLPAPKNTWAKDYLWKDFEKYLSELNRERIFDFVDENLPRLYEDDESFSYAEYFAPIDIVADVVSSCTFEMQYQFHRWINTIHYKKGFRKNMLYLDPNAVYLNFNYTLFLETEYNISRKHILYIHGDRRQKFGSLVLGHNVEDNEVAFEEWVHKHKNRRRYRPNLKDKKGKYFANDKLVYLAFFLKDMKKGNWKNPIRYYAVDHIEERLENYYAKNIKHSNDIIDHNLGFFESLNDLKEITLLGHSLGDVDFPYFKAIVENVRNVDDLIWNFSYYSDNDIKNIRRFCRHLNIPQGKNVRHFKMSDIKR</sequence>
<gene>
    <name evidence="1" type="ORF">BFLFYP10_00872</name>
</gene>
<dbReference type="AlphaFoldDB" id="A0A6N2SBV5"/>
<reference evidence="1" key="1">
    <citation type="submission" date="2019-11" db="EMBL/GenBank/DDBJ databases">
        <authorList>
            <person name="Feng L."/>
        </authorList>
    </citation>
    <scope>NUCLEOTIDE SEQUENCE</scope>
    <source>
        <strain evidence="1">BfaecisLFYP10</strain>
    </source>
</reference>
<accession>A0A6N2SBV5</accession>
<organism evidence="1">
    <name type="scientific">Bacteroides faecis</name>
    <dbReference type="NCBI Taxonomy" id="674529"/>
    <lineage>
        <taxon>Bacteria</taxon>
        <taxon>Pseudomonadati</taxon>
        <taxon>Bacteroidota</taxon>
        <taxon>Bacteroidia</taxon>
        <taxon>Bacteroidales</taxon>
        <taxon>Bacteroidaceae</taxon>
        <taxon>Bacteroides</taxon>
    </lineage>
</organism>
<dbReference type="EMBL" id="CACRSZ010000022">
    <property type="protein sequence ID" value="VYS88960.1"/>
    <property type="molecule type" value="Genomic_DNA"/>
</dbReference>
<evidence type="ECO:0008006" key="2">
    <source>
        <dbReference type="Google" id="ProtNLM"/>
    </source>
</evidence>
<name>A0A6N2SBV5_9BACE</name>
<dbReference type="Pfam" id="PF14253">
    <property type="entry name" value="AbiH"/>
    <property type="match status" value="1"/>
</dbReference>
<proteinExistence type="predicted"/>
<evidence type="ECO:0000313" key="1">
    <source>
        <dbReference type="EMBL" id="VYS88960.1"/>
    </source>
</evidence>
<protein>
    <recommendedName>
        <fullName evidence="2">Bacteriophage abortive infection AbiH</fullName>
    </recommendedName>
</protein>